<proteinExistence type="predicted"/>
<dbReference type="PROSITE" id="PS00330">
    <property type="entry name" value="HEMOLYSIN_CALCIUM"/>
    <property type="match status" value="3"/>
</dbReference>
<dbReference type="PANTHER" id="PTHR38340">
    <property type="entry name" value="S-LAYER PROTEIN"/>
    <property type="match status" value="1"/>
</dbReference>
<keyword evidence="5" id="KW-1185">Reference proteome</keyword>
<dbReference type="PANTHER" id="PTHR38340:SF1">
    <property type="entry name" value="S-LAYER PROTEIN"/>
    <property type="match status" value="1"/>
</dbReference>
<evidence type="ECO:0000313" key="4">
    <source>
        <dbReference type="EMBL" id="EGY28030.1"/>
    </source>
</evidence>
<protein>
    <submittedName>
        <fullName evidence="4">RTX protein</fullName>
    </submittedName>
</protein>
<dbReference type="RefSeq" id="WP_006707676.1">
    <property type="nucleotide sequence ID" value="NZ_AGCA01000476.1"/>
</dbReference>
<dbReference type="InterPro" id="IPR001343">
    <property type="entry name" value="Hemolysn_Ca-bd"/>
</dbReference>
<dbReference type="SUPFAM" id="SSF51120">
    <property type="entry name" value="beta-Roll"/>
    <property type="match status" value="3"/>
</dbReference>
<evidence type="ECO:0000256" key="1">
    <source>
        <dbReference type="ARBA" id="ARBA00004613"/>
    </source>
</evidence>
<sequence>RQALEQYQRWQAGQQEAISALQTLVIPAQNGAETTRVNTQPIPQALYLDDNSSASASGSRALSLAWLGSQQSSHGDDEYFSSAVFGHGLSGEQQAAGLLSEGDASQAEAVRQGFEEFKSLPASSDCFRPATPQAVFSGQDGYYLLTSGNYQLAVASRTENGQPSLALYAPDAGVIRVTGSQASENAIKMKTLMTDYLNGQQQAGNPQTRAQYRGIHRDSGQWQFTVTKVDIPALQSAFPALNGAFSPPVDSTKRTPSVPPGLMVANRIAGPVGNGMQAHGYISGILNLIDSQQQIAELERQLKQPGLSAEDKERLEKELQEARISRDWDAASFGYNAGTDVAEYGLGKLGGQLARHAATRTAAGLPVTSSRLGKMAFSGGNKLARVGGPALSIIGAGFDIREAYMAFSKLSTTTDPKKRQDLIFQGSMSTVGAAVGVATGVALLAGGTAAMAAGPAGVAIGVGLLVAQQTYMAVRQVEEIKKYINLTPEQELRAGWLAFWGVEQDKHITDKLSKAIADEENTATREQSWQRYRDDYDELQRQQIDKFITDHQGMNIDAVFYTRGEFTLQEYHYKKVVGQKASFTTETARGRYTNSFFTRWEDLSDIEDRIHPDKANQQLEYYRDRTFHHYSDFENSIRKTSNVYRNVSLVDSNYTYYKSSTLRDTNDNVTSRGFFNDKDNDTTAVAWSYDASKMPDQRRIRIEDTIAWFRLGGGNDGATGNQFRKNIFEVGAGTKNFTGGPQADSFLLMGQAEPDEQGILDGAAGNDIVIGYAKPPEGLGYNINLKTGVAGYFRMPPLQWSHIKKKHSVNYTHVAQLRHIEHAQGHAETDDKLVGDDRDNQLNGAGGGVDILFGGRGNDMLTLQGGYARGGEGKDRYRILQNSRPLNTSVTIRETHNREESIILLDYLKENITAIELIAISDMVNVCITLRNDSGSETQIYLENVYSYNGSLTDLFTLHTRDGYLVQLPMQLQDSRPLAEQLSVYYEPELDRLWQQKVMGQITADTEEQIQRKSAETQTHVAGHTVQVEQLSGIHRGLQSLQQPGNEQSGVTSAKIQGVDTHRVWQNRSNSDDNMAEISATHPTDKIANILLDYRISQIESLSLTGNDVVFNLRNDNGSLTRLKLKDIYVSDSSGQQKTLSAHYLLYSLDGVLFGGLPPALWKNAEGQWPFTPQLTAQYQPDLDQDWQSSTAGQTAEEVKNITVDLQQRNARGHGQITVGDSTHRELPKFMQLQLRGTRFNTRLTGDDSDNRLESAYAPDHLSGKGGEDLYVIKTGSDVPSEVVIDNYDGAEDPAQDLIQITGWRQEDIVTTRSGNDAVLSHRNRAQQPVTVRLHDYFSSENHRHLLILDETGQLSIPQLNEAGEALLQAVQLTQQDDSLPVTADEGDWKYGTDDVDIMDGTEKNDRLYGLGGNDLLRGEAGNDTLDGGEGYDVLLGGADNDQLFGGTGNDTLDGGEGDDILKGEEGNDTLDGGQGHDVLLGGGGDDKLFGGTGNDMLDGGKGDDILEGGEGNDTYLFTRGDGHDTLTDIGGSDTLQLTGISKESVWLKQQGDDLIISINEADLGGSVTVKNHYRQSVFTEDKIEKIIVETHELTGSHIDQLVTAMAGFSSSDAGSLWQDNRVFQQSANALWLTTSAIVTQT</sequence>
<dbReference type="Pfam" id="PF00353">
    <property type="entry name" value="HemolysinCabind"/>
    <property type="match status" value="4"/>
</dbReference>
<comment type="caution">
    <text evidence="4">The sequence shown here is derived from an EMBL/GenBank/DDBJ whole genome shotgun (WGS) entry which is preliminary data.</text>
</comment>
<evidence type="ECO:0000256" key="3">
    <source>
        <dbReference type="ARBA" id="ARBA00022837"/>
    </source>
</evidence>
<evidence type="ECO:0000256" key="2">
    <source>
        <dbReference type="ARBA" id="ARBA00022525"/>
    </source>
</evidence>
<keyword evidence="3" id="KW-0106">Calcium</keyword>
<dbReference type="PATRIC" id="fig|1005043.3.peg.1890"/>
<accession>G2H1U9</accession>
<gene>
    <name evidence="4" type="ORF">Rin_00020460</name>
</gene>
<name>G2H1U9_9ENTR</name>
<dbReference type="EMBL" id="AGCA01000476">
    <property type="protein sequence ID" value="EGY28030.1"/>
    <property type="molecule type" value="Genomic_DNA"/>
</dbReference>
<dbReference type="Proteomes" id="UP000004116">
    <property type="component" value="Unassembled WGS sequence"/>
</dbReference>
<dbReference type="InterPro" id="IPR018511">
    <property type="entry name" value="Hemolysin-typ_Ca-bd_CS"/>
</dbReference>
<comment type="subcellular location">
    <subcellularLocation>
        <location evidence="1">Secreted</location>
    </subcellularLocation>
</comment>
<dbReference type="GO" id="GO:0005509">
    <property type="term" value="F:calcium ion binding"/>
    <property type="evidence" value="ECO:0007669"/>
    <property type="project" value="InterPro"/>
</dbReference>
<keyword evidence="2" id="KW-0964">Secreted</keyword>
<organism evidence="4 5">
    <name type="scientific">Candidatus Regiella insecticola 5.15</name>
    <dbReference type="NCBI Taxonomy" id="1005043"/>
    <lineage>
        <taxon>Bacteria</taxon>
        <taxon>Pseudomonadati</taxon>
        <taxon>Pseudomonadota</taxon>
        <taxon>Gammaproteobacteria</taxon>
        <taxon>Enterobacterales</taxon>
        <taxon>Enterobacteriaceae</taxon>
        <taxon>aphid secondary symbionts</taxon>
        <taxon>Candidatus Regiella</taxon>
    </lineage>
</organism>
<dbReference type="InterPro" id="IPR011049">
    <property type="entry name" value="Serralysin-like_metalloprot_C"/>
</dbReference>
<reference evidence="4 5" key="1">
    <citation type="journal article" date="2012" name="Genome Res.">
        <title>Genomic basis of endosymbiont-conferred protection against an insect parasitoid.</title>
        <authorList>
            <person name="Hansen A.K."/>
            <person name="Vorburger C."/>
            <person name="Moran N.A."/>
        </authorList>
    </citation>
    <scope>NUCLEOTIDE SEQUENCE [LARGE SCALE GENOMIC DNA]</scope>
    <source>
        <strain evidence="5">R5.15</strain>
    </source>
</reference>
<dbReference type="InterPro" id="IPR050557">
    <property type="entry name" value="RTX_toxin/Mannuronan_C5-epim"/>
</dbReference>
<evidence type="ECO:0000313" key="5">
    <source>
        <dbReference type="Proteomes" id="UP000004116"/>
    </source>
</evidence>
<dbReference type="PRINTS" id="PR00313">
    <property type="entry name" value="CABNDNGRPT"/>
</dbReference>
<feature type="non-terminal residue" evidence="4">
    <location>
        <position position="1"/>
    </location>
</feature>
<dbReference type="Gene3D" id="2.150.10.10">
    <property type="entry name" value="Serralysin-like metalloprotease, C-terminal"/>
    <property type="match status" value="4"/>
</dbReference>
<dbReference type="GO" id="GO:0005576">
    <property type="term" value="C:extracellular region"/>
    <property type="evidence" value="ECO:0007669"/>
    <property type="project" value="UniProtKB-SubCell"/>
</dbReference>